<dbReference type="PANTHER" id="PTHR46481">
    <property type="entry name" value="ZINC FINGER BED DOMAIN-CONTAINING PROTEIN 4"/>
    <property type="match status" value="1"/>
</dbReference>
<dbReference type="InterPro" id="IPR052035">
    <property type="entry name" value="ZnF_BED_domain_contain"/>
</dbReference>
<comment type="caution">
    <text evidence="1">The sequence shown here is derived from an EMBL/GenBank/DDBJ whole genome shotgun (WGS) entry which is preliminary data.</text>
</comment>
<dbReference type="AlphaFoldDB" id="A0A6A2Z2Q2"/>
<dbReference type="PANTHER" id="PTHR46481:SF8">
    <property type="entry name" value="ZINC FINGER BED DOMAIN-CONTAINING PROTEIN RICESLEEPER 1-LIKE"/>
    <property type="match status" value="1"/>
</dbReference>
<protein>
    <submittedName>
        <fullName evidence="1">Uncharacterized protein</fullName>
    </submittedName>
</protein>
<organism evidence="1 2">
    <name type="scientific">Hibiscus syriacus</name>
    <name type="common">Rose of Sharon</name>
    <dbReference type="NCBI Taxonomy" id="106335"/>
    <lineage>
        <taxon>Eukaryota</taxon>
        <taxon>Viridiplantae</taxon>
        <taxon>Streptophyta</taxon>
        <taxon>Embryophyta</taxon>
        <taxon>Tracheophyta</taxon>
        <taxon>Spermatophyta</taxon>
        <taxon>Magnoliopsida</taxon>
        <taxon>eudicotyledons</taxon>
        <taxon>Gunneridae</taxon>
        <taxon>Pentapetalae</taxon>
        <taxon>rosids</taxon>
        <taxon>malvids</taxon>
        <taxon>Malvales</taxon>
        <taxon>Malvaceae</taxon>
        <taxon>Malvoideae</taxon>
        <taxon>Hibiscus</taxon>
    </lineage>
</organism>
<dbReference type="Proteomes" id="UP000436088">
    <property type="component" value="Unassembled WGS sequence"/>
</dbReference>
<keyword evidence="2" id="KW-1185">Reference proteome</keyword>
<dbReference type="SUPFAM" id="SSF53098">
    <property type="entry name" value="Ribonuclease H-like"/>
    <property type="match status" value="1"/>
</dbReference>
<proteinExistence type="predicted"/>
<accession>A0A6A2Z2Q2</accession>
<reference evidence="1" key="1">
    <citation type="submission" date="2019-09" db="EMBL/GenBank/DDBJ databases">
        <title>Draft genome information of white flower Hibiscus syriacus.</title>
        <authorList>
            <person name="Kim Y.-M."/>
        </authorList>
    </citation>
    <scope>NUCLEOTIDE SEQUENCE [LARGE SCALE GENOMIC DNA]</scope>
    <source>
        <strain evidence="1">YM2019G1</strain>
    </source>
</reference>
<evidence type="ECO:0000313" key="1">
    <source>
        <dbReference type="EMBL" id="KAE8685689.1"/>
    </source>
</evidence>
<gene>
    <name evidence="1" type="ORF">F3Y22_tig00111095pilonHSYRG00653</name>
</gene>
<dbReference type="InterPro" id="IPR012337">
    <property type="entry name" value="RNaseH-like_sf"/>
</dbReference>
<dbReference type="EMBL" id="VEPZ02001229">
    <property type="protein sequence ID" value="KAE8685689.1"/>
    <property type="molecule type" value="Genomic_DNA"/>
</dbReference>
<evidence type="ECO:0000313" key="2">
    <source>
        <dbReference type="Proteomes" id="UP000436088"/>
    </source>
</evidence>
<name>A0A6A2Z2Q2_HIBSY</name>
<sequence>MHNLMKRCPKYPFNKVDEKQQNLCFKSEEDGQKNSGSVIWKFDQTLCRQYCARMFIMDEVPFRVVEHEGFRDFCNMMHPKFQVPFRFNITKDCMEIYLEEKDKLFKYFKSFNQRVSLTTDIWTSRQNLSYLCLTVHFVDDEWKLHKRILNFTPIPSYSGDVIGKCIENTCLSGE</sequence>
<dbReference type="SUPFAM" id="SSF140996">
    <property type="entry name" value="Hermes dimerisation domain"/>
    <property type="match status" value="1"/>
</dbReference>